<evidence type="ECO:0000313" key="3">
    <source>
        <dbReference type="Proteomes" id="UP000252914"/>
    </source>
</evidence>
<protein>
    <submittedName>
        <fullName evidence="2">Uncharacterized protein</fullName>
    </submittedName>
</protein>
<name>A0A367ERJ8_9ACTN</name>
<organism evidence="2 3">
    <name type="scientific">Streptomyces diacarni</name>
    <dbReference type="NCBI Taxonomy" id="2800381"/>
    <lineage>
        <taxon>Bacteria</taxon>
        <taxon>Bacillati</taxon>
        <taxon>Actinomycetota</taxon>
        <taxon>Actinomycetes</taxon>
        <taxon>Kitasatosporales</taxon>
        <taxon>Streptomycetaceae</taxon>
        <taxon>Streptomyces</taxon>
    </lineage>
</organism>
<feature type="transmembrane region" description="Helical" evidence="1">
    <location>
        <begin position="64"/>
        <end position="89"/>
    </location>
</feature>
<keyword evidence="1" id="KW-0812">Transmembrane</keyword>
<gene>
    <name evidence="2" type="ORF">DTL70_20435</name>
</gene>
<keyword evidence="3" id="KW-1185">Reference proteome</keyword>
<reference evidence="2 3" key="1">
    <citation type="submission" date="2018-06" db="EMBL/GenBank/DDBJ databases">
        <title>Streptomyces reniochalinae sp. nov. and Streptomyces diacarnus sp. nov. from marine sponges.</title>
        <authorList>
            <person name="Li L."/>
        </authorList>
    </citation>
    <scope>NUCLEOTIDE SEQUENCE [LARGE SCALE GENOMIC DNA]</scope>
    <source>
        <strain evidence="2 3">LHW51701</strain>
    </source>
</reference>
<accession>A0A367ERJ8</accession>
<evidence type="ECO:0000313" key="2">
    <source>
        <dbReference type="EMBL" id="RCG20661.1"/>
    </source>
</evidence>
<dbReference type="Proteomes" id="UP000252914">
    <property type="component" value="Unassembled WGS sequence"/>
</dbReference>
<keyword evidence="1" id="KW-0472">Membrane</keyword>
<keyword evidence="1" id="KW-1133">Transmembrane helix</keyword>
<dbReference type="RefSeq" id="WP_114023428.1">
    <property type="nucleotide sequence ID" value="NZ_QOIN01000047.1"/>
</dbReference>
<evidence type="ECO:0000256" key="1">
    <source>
        <dbReference type="SAM" id="Phobius"/>
    </source>
</evidence>
<dbReference type="SUPFAM" id="SSF103473">
    <property type="entry name" value="MFS general substrate transporter"/>
    <property type="match status" value="1"/>
</dbReference>
<comment type="caution">
    <text evidence="2">The sequence shown here is derived from an EMBL/GenBank/DDBJ whole genome shotgun (WGS) entry which is preliminary data.</text>
</comment>
<dbReference type="AlphaFoldDB" id="A0A367ERJ8"/>
<sequence length="182" mass="19845">MTTTRSNTTRYDTWMLKTMNDARTKRYHATRRARRRIVAAHIAATAVAAAGMVTPLAVSSPWPLVALLVAGLAWIPLMGLLNSMTRGLLELRPRVLDERQLAERGTVHALAYRISSSVMAAALLGFYAAWLTGAGLDALAAPLATAGFGLLVLHWLLPHWIAALRVQDEPEDDEPWAAPDPT</sequence>
<feature type="transmembrane region" description="Helical" evidence="1">
    <location>
        <begin position="37"/>
        <end position="58"/>
    </location>
</feature>
<dbReference type="InterPro" id="IPR036259">
    <property type="entry name" value="MFS_trans_sf"/>
</dbReference>
<proteinExistence type="predicted"/>
<feature type="transmembrane region" description="Helical" evidence="1">
    <location>
        <begin position="138"/>
        <end position="157"/>
    </location>
</feature>
<feature type="transmembrane region" description="Helical" evidence="1">
    <location>
        <begin position="110"/>
        <end position="132"/>
    </location>
</feature>
<dbReference type="EMBL" id="QOIN01000047">
    <property type="protein sequence ID" value="RCG20661.1"/>
    <property type="molecule type" value="Genomic_DNA"/>
</dbReference>